<evidence type="ECO:0000313" key="8">
    <source>
        <dbReference type="Proteomes" id="UP000053664"/>
    </source>
</evidence>
<evidence type="ECO:0000256" key="5">
    <source>
        <dbReference type="ARBA" id="ARBA00023295"/>
    </source>
</evidence>
<feature type="chain" id="PRO_5005102764" description="Arabinogalactan endo-beta-1,4-galactanase" evidence="6">
    <location>
        <begin position="18"/>
        <end position="354"/>
    </location>
</feature>
<gene>
    <name evidence="7" type="ORF">PFL1_04242</name>
</gene>
<dbReference type="eggNOG" id="ENOG502QU6R">
    <property type="taxonomic scope" value="Eukaryota"/>
</dbReference>
<dbReference type="PANTHER" id="PTHR34983">
    <property type="entry name" value="ARABINOGALACTAN ENDO-BETA-1,4-GALACTANASE A"/>
    <property type="match status" value="1"/>
</dbReference>
<dbReference type="Pfam" id="PF07745">
    <property type="entry name" value="Glyco_hydro_53"/>
    <property type="match status" value="1"/>
</dbReference>
<dbReference type="AlphaFoldDB" id="A0A061H8R9"/>
<dbReference type="SUPFAM" id="SSF51445">
    <property type="entry name" value="(Trans)glycosidases"/>
    <property type="match status" value="1"/>
</dbReference>
<dbReference type="GO" id="GO:0031218">
    <property type="term" value="F:arabinogalactan endo-1,4-beta-galactosidase activity"/>
    <property type="evidence" value="ECO:0007669"/>
    <property type="project" value="UniProtKB-EC"/>
</dbReference>
<dbReference type="GeneID" id="19318348"/>
<dbReference type="HOGENOM" id="CLU_011259_0_0_1"/>
<name>A0A061H8R9_9BASI</name>
<proteinExistence type="inferred from homology"/>
<comment type="similarity">
    <text evidence="2 6">Belongs to the glycosyl hydrolase 53 family.</text>
</comment>
<evidence type="ECO:0000256" key="4">
    <source>
        <dbReference type="ARBA" id="ARBA00022801"/>
    </source>
</evidence>
<dbReference type="FunFam" id="3.20.20.80:FF:000077">
    <property type="entry name" value="Arabinogalactan endo-beta-1,4-galactanase"/>
    <property type="match status" value="1"/>
</dbReference>
<dbReference type="GO" id="GO:0045490">
    <property type="term" value="P:pectin catabolic process"/>
    <property type="evidence" value="ECO:0007669"/>
    <property type="project" value="TreeGrafter"/>
</dbReference>
<feature type="signal peptide" evidence="6">
    <location>
        <begin position="1"/>
        <end position="17"/>
    </location>
</feature>
<keyword evidence="4 6" id="KW-0378">Hydrolase</keyword>
<dbReference type="Gene3D" id="3.20.20.80">
    <property type="entry name" value="Glycosidases"/>
    <property type="match status" value="1"/>
</dbReference>
<dbReference type="InterPro" id="IPR017853">
    <property type="entry name" value="GH"/>
</dbReference>
<sequence length="354" mass="38957">MLRHLYLLPLFVSAAAAALTYKGVDWSSTSLLESQGTKWYTSSGSPAALETIMAQNGVNTVRQRIWVNPSGGVYGLDYNVALARRAQKAGLKVYLDFHYSDTWADPAHQVPPAKWKGQGIDDLSNTLYQYTLQSMQAFKSAGIDVEMVSIGNEIRNGLLAPVGALDPSTNDVAWNTARLLHSASAGVRDAKLPRRPKIMIHIDNGWDASLQTKWYEKVLKANSLLATDYDIQGVSYYPFYDSRATLANLASGIRTLKSKYAKEVMVVETDWPSKCSSPKYPFPSDTKNIPFTTAGQAQWIQTVAKTAQQAGADGLFYWEPFWKSNANLGSSCEDNTFIDAQGRVTTALAAFKSI</sequence>
<evidence type="ECO:0000256" key="1">
    <source>
        <dbReference type="ARBA" id="ARBA00001695"/>
    </source>
</evidence>
<evidence type="ECO:0000313" key="7">
    <source>
        <dbReference type="EMBL" id="EPQ28415.1"/>
    </source>
</evidence>
<dbReference type="PANTHER" id="PTHR34983:SF1">
    <property type="entry name" value="ARABINOGALACTAN ENDO-BETA-1,4-GALACTANASE A"/>
    <property type="match status" value="1"/>
</dbReference>
<dbReference type="RefSeq" id="XP_007879956.1">
    <property type="nucleotide sequence ID" value="XM_007881765.1"/>
</dbReference>
<comment type="catalytic activity">
    <reaction evidence="1 6">
        <text>The enzyme specifically hydrolyzes (1-&gt;4)-beta-D-galactosidic linkages in type I arabinogalactans.</text>
        <dbReference type="EC" id="3.2.1.89"/>
    </reaction>
</comment>
<evidence type="ECO:0000256" key="3">
    <source>
        <dbReference type="ARBA" id="ARBA00012556"/>
    </source>
</evidence>
<organism evidence="7 8">
    <name type="scientific">Pseudozyma flocculosa PF-1</name>
    <dbReference type="NCBI Taxonomy" id="1277687"/>
    <lineage>
        <taxon>Eukaryota</taxon>
        <taxon>Fungi</taxon>
        <taxon>Dikarya</taxon>
        <taxon>Basidiomycota</taxon>
        <taxon>Ustilaginomycotina</taxon>
        <taxon>Ustilaginomycetes</taxon>
        <taxon>Ustilaginales</taxon>
        <taxon>Ustilaginaceae</taxon>
        <taxon>Pseudozyma</taxon>
    </lineage>
</organism>
<dbReference type="KEGG" id="pfp:PFL1_04242"/>
<evidence type="ECO:0000256" key="6">
    <source>
        <dbReference type="RuleBase" id="RU361192"/>
    </source>
</evidence>
<evidence type="ECO:0000256" key="2">
    <source>
        <dbReference type="ARBA" id="ARBA00010687"/>
    </source>
</evidence>
<dbReference type="GO" id="GO:0015926">
    <property type="term" value="F:glucosidase activity"/>
    <property type="evidence" value="ECO:0007669"/>
    <property type="project" value="InterPro"/>
</dbReference>
<reference evidence="7 8" key="1">
    <citation type="journal article" date="2013" name="Plant Cell">
        <title>The transition from a phytopathogenic smut ancestor to an anamorphic biocontrol agent deciphered by comparative whole-genome analysis.</title>
        <authorList>
            <person name="Lefebvre F."/>
            <person name="Joly D.L."/>
            <person name="Labbe C."/>
            <person name="Teichmann B."/>
            <person name="Linning R."/>
            <person name="Belzile F."/>
            <person name="Bakkeren G."/>
            <person name="Belanger R.R."/>
        </authorList>
    </citation>
    <scope>NUCLEOTIDE SEQUENCE [LARGE SCALE GENOMIC DNA]</scope>
    <source>
        <strain evidence="7 8">PF-1</strain>
    </source>
</reference>
<dbReference type="EC" id="3.2.1.89" evidence="3 6"/>
<keyword evidence="6" id="KW-0732">Signal</keyword>
<dbReference type="InterPro" id="IPR011683">
    <property type="entry name" value="Glyco_hydro_53"/>
</dbReference>
<dbReference type="EMBL" id="KE361635">
    <property type="protein sequence ID" value="EPQ28415.1"/>
    <property type="molecule type" value="Genomic_DNA"/>
</dbReference>
<keyword evidence="5 6" id="KW-0326">Glycosidase</keyword>
<protein>
    <recommendedName>
        <fullName evidence="3 6">Arabinogalactan endo-beta-1,4-galactanase</fullName>
        <ecNumber evidence="3 6">3.2.1.89</ecNumber>
    </recommendedName>
</protein>
<dbReference type="Proteomes" id="UP000053664">
    <property type="component" value="Unassembled WGS sequence"/>
</dbReference>
<accession>A0A061H8R9</accession>